<name>A0A392TBX0_9FABA</name>
<sequence>LEKTVQDNVMFSKSSWDTNVVGSDKVDIQLPGEYNRNDGGHY</sequence>
<evidence type="ECO:0000313" key="2">
    <source>
        <dbReference type="Proteomes" id="UP000265520"/>
    </source>
</evidence>
<keyword evidence="2" id="KW-1185">Reference proteome</keyword>
<evidence type="ECO:0000313" key="1">
    <source>
        <dbReference type="EMBL" id="MCI57710.1"/>
    </source>
</evidence>
<proteinExistence type="predicted"/>
<organism evidence="1 2">
    <name type="scientific">Trifolium medium</name>
    <dbReference type="NCBI Taxonomy" id="97028"/>
    <lineage>
        <taxon>Eukaryota</taxon>
        <taxon>Viridiplantae</taxon>
        <taxon>Streptophyta</taxon>
        <taxon>Embryophyta</taxon>
        <taxon>Tracheophyta</taxon>
        <taxon>Spermatophyta</taxon>
        <taxon>Magnoliopsida</taxon>
        <taxon>eudicotyledons</taxon>
        <taxon>Gunneridae</taxon>
        <taxon>Pentapetalae</taxon>
        <taxon>rosids</taxon>
        <taxon>fabids</taxon>
        <taxon>Fabales</taxon>
        <taxon>Fabaceae</taxon>
        <taxon>Papilionoideae</taxon>
        <taxon>50 kb inversion clade</taxon>
        <taxon>NPAAA clade</taxon>
        <taxon>Hologalegina</taxon>
        <taxon>IRL clade</taxon>
        <taxon>Trifolieae</taxon>
        <taxon>Trifolium</taxon>
    </lineage>
</organism>
<dbReference type="EMBL" id="LXQA010533537">
    <property type="protein sequence ID" value="MCI57710.1"/>
    <property type="molecule type" value="Genomic_DNA"/>
</dbReference>
<feature type="non-terminal residue" evidence="1">
    <location>
        <position position="1"/>
    </location>
</feature>
<dbReference type="Proteomes" id="UP000265520">
    <property type="component" value="Unassembled WGS sequence"/>
</dbReference>
<accession>A0A392TBX0</accession>
<comment type="caution">
    <text evidence="1">The sequence shown here is derived from an EMBL/GenBank/DDBJ whole genome shotgun (WGS) entry which is preliminary data.</text>
</comment>
<reference evidence="1 2" key="1">
    <citation type="journal article" date="2018" name="Front. Plant Sci.">
        <title>Red Clover (Trifolium pratense) and Zigzag Clover (T. medium) - A Picture of Genomic Similarities and Differences.</title>
        <authorList>
            <person name="Dluhosova J."/>
            <person name="Istvanek J."/>
            <person name="Nedelnik J."/>
            <person name="Repkova J."/>
        </authorList>
    </citation>
    <scope>NUCLEOTIDE SEQUENCE [LARGE SCALE GENOMIC DNA]</scope>
    <source>
        <strain evidence="2">cv. 10/8</strain>
        <tissue evidence="1">Leaf</tissue>
    </source>
</reference>
<dbReference type="AlphaFoldDB" id="A0A392TBX0"/>
<protein>
    <submittedName>
        <fullName evidence="1">Uncharacterized protein</fullName>
    </submittedName>
</protein>